<sequence>MRPVVLESIVSFVLRVGAGIDDVRSSITHEDRAGLPSGVLLLVGSTFLVGISFRAAIRRRFAMTQEDNVIQDLAWARRPAHL</sequence>
<dbReference type="EMBL" id="JAGIKT010000021">
    <property type="protein sequence ID" value="MBP0111675.1"/>
    <property type="molecule type" value="Genomic_DNA"/>
</dbReference>
<evidence type="ECO:0000256" key="1">
    <source>
        <dbReference type="SAM" id="Phobius"/>
    </source>
</evidence>
<keyword evidence="1" id="KW-0812">Transmembrane</keyword>
<dbReference type="RefSeq" id="WP_122405476.1">
    <property type="nucleotide sequence ID" value="NZ_JAGIKT010000021.1"/>
</dbReference>
<gene>
    <name evidence="2" type="ORF">JWS04_11385</name>
</gene>
<comment type="caution">
    <text evidence="2">The sequence shown here is derived from an EMBL/GenBank/DDBJ whole genome shotgun (WGS) entry which is preliminary data.</text>
</comment>
<evidence type="ECO:0000313" key="3">
    <source>
        <dbReference type="Proteomes" id="UP000669317"/>
    </source>
</evidence>
<keyword evidence="1" id="KW-1133">Transmembrane helix</keyword>
<proteinExistence type="predicted"/>
<accession>A0ABS3ZV97</accession>
<organism evidence="2 3">
    <name type="scientific">Bradyrhizobium vignae</name>
    <dbReference type="NCBI Taxonomy" id="1549949"/>
    <lineage>
        <taxon>Bacteria</taxon>
        <taxon>Pseudomonadati</taxon>
        <taxon>Pseudomonadota</taxon>
        <taxon>Alphaproteobacteria</taxon>
        <taxon>Hyphomicrobiales</taxon>
        <taxon>Nitrobacteraceae</taxon>
        <taxon>Bradyrhizobium</taxon>
    </lineage>
</organism>
<reference evidence="2 3" key="1">
    <citation type="submission" date="2021-03" db="EMBL/GenBank/DDBJ databases">
        <title>Genome Sequence of Bradyrhizobium vignae strain ISRA400.</title>
        <authorList>
            <person name="Tisa L.S."/>
            <person name="Svistoonoff S."/>
            <person name="Hocher V."/>
            <person name="Fall S."/>
            <person name="Zaiya A."/>
            <person name="Naing D."/>
            <person name="Niang N."/>
            <person name="Diouf A."/>
            <person name="Dasylva M.C."/>
            <person name="Toure O."/>
            <person name="Gueye M."/>
            <person name="Gully D."/>
            <person name="Tisseyre P."/>
            <person name="Simpson S."/>
            <person name="Morris K."/>
            <person name="Thomas W.K."/>
        </authorList>
    </citation>
    <scope>NUCLEOTIDE SEQUENCE [LARGE SCALE GENOMIC DNA]</scope>
    <source>
        <strain evidence="2 3">ISRA400</strain>
    </source>
</reference>
<evidence type="ECO:0000313" key="2">
    <source>
        <dbReference type="EMBL" id="MBP0111675.1"/>
    </source>
</evidence>
<feature type="transmembrane region" description="Helical" evidence="1">
    <location>
        <begin position="35"/>
        <end position="57"/>
    </location>
</feature>
<keyword evidence="1" id="KW-0472">Membrane</keyword>
<dbReference type="Proteomes" id="UP000669317">
    <property type="component" value="Unassembled WGS sequence"/>
</dbReference>
<keyword evidence="3" id="KW-1185">Reference proteome</keyword>
<name>A0ABS3ZV97_9BRAD</name>
<protein>
    <submittedName>
        <fullName evidence="2">Uncharacterized protein</fullName>
    </submittedName>
</protein>